<comment type="caution">
    <text evidence="2">The sequence shown here is derived from an EMBL/GenBank/DDBJ whole genome shotgun (WGS) entry which is preliminary data.</text>
</comment>
<name>A0A9D4VE03_ADICA</name>
<evidence type="ECO:0000256" key="1">
    <source>
        <dbReference type="SAM" id="MobiDB-lite"/>
    </source>
</evidence>
<organism evidence="2 3">
    <name type="scientific">Adiantum capillus-veneris</name>
    <name type="common">Maidenhair fern</name>
    <dbReference type="NCBI Taxonomy" id="13818"/>
    <lineage>
        <taxon>Eukaryota</taxon>
        <taxon>Viridiplantae</taxon>
        <taxon>Streptophyta</taxon>
        <taxon>Embryophyta</taxon>
        <taxon>Tracheophyta</taxon>
        <taxon>Polypodiopsida</taxon>
        <taxon>Polypodiidae</taxon>
        <taxon>Polypodiales</taxon>
        <taxon>Pteridineae</taxon>
        <taxon>Pteridaceae</taxon>
        <taxon>Vittarioideae</taxon>
        <taxon>Adiantum</taxon>
    </lineage>
</organism>
<keyword evidence="3" id="KW-1185">Reference proteome</keyword>
<protein>
    <submittedName>
        <fullName evidence="2">Uncharacterized protein</fullName>
    </submittedName>
</protein>
<feature type="compositionally biased region" description="Basic and acidic residues" evidence="1">
    <location>
        <begin position="17"/>
        <end position="28"/>
    </location>
</feature>
<gene>
    <name evidence="2" type="ORF">GOP47_0000979</name>
</gene>
<reference evidence="2" key="1">
    <citation type="submission" date="2021-01" db="EMBL/GenBank/DDBJ databases">
        <title>Adiantum capillus-veneris genome.</title>
        <authorList>
            <person name="Fang Y."/>
            <person name="Liao Q."/>
        </authorList>
    </citation>
    <scope>NUCLEOTIDE SEQUENCE</scope>
    <source>
        <strain evidence="2">H3</strain>
        <tissue evidence="2">Leaf</tissue>
    </source>
</reference>
<feature type="compositionally biased region" description="Polar residues" evidence="1">
    <location>
        <begin position="57"/>
        <end position="66"/>
    </location>
</feature>
<dbReference type="EMBL" id="JABFUD020000001">
    <property type="protein sequence ID" value="KAI5084810.1"/>
    <property type="molecule type" value="Genomic_DNA"/>
</dbReference>
<dbReference type="AlphaFoldDB" id="A0A9D4VE03"/>
<proteinExistence type="predicted"/>
<evidence type="ECO:0000313" key="3">
    <source>
        <dbReference type="Proteomes" id="UP000886520"/>
    </source>
</evidence>
<sequence length="238" mass="26493">MAEEDLLLKSYLKEEEERLTKERMERMEGSAAYEPLVIEQQPPYPPPQPEEPHISEAQPTQATQTEPEIAKYEAQKKRQDLTQLSGEIAARKVSVSVTRTHILSQQYAGLEGEGDPEVQSAAIIVNLKDDEAAPPPKEETVKLAMPEKQKKFESLAHTPIAESSKAREDTTAVPLILHTPPAVVPPPMQTFGQGLGFFASQITMMTKGMKHQARQLEQETATKSLQLEKALQEVANHH</sequence>
<feature type="region of interest" description="Disordered" evidence="1">
    <location>
        <begin position="17"/>
        <end position="68"/>
    </location>
</feature>
<evidence type="ECO:0000313" key="2">
    <source>
        <dbReference type="EMBL" id="KAI5084810.1"/>
    </source>
</evidence>
<accession>A0A9D4VE03</accession>
<dbReference type="Proteomes" id="UP000886520">
    <property type="component" value="Chromosome 1"/>
</dbReference>